<accession>A0ABP5CWH3</accession>
<dbReference type="Proteomes" id="UP001501116">
    <property type="component" value="Unassembled WGS sequence"/>
</dbReference>
<dbReference type="RefSeq" id="WP_344422532.1">
    <property type="nucleotide sequence ID" value="NZ_BAAANN010000018.1"/>
</dbReference>
<keyword evidence="3" id="KW-1185">Reference proteome</keyword>
<feature type="compositionally biased region" description="Pro residues" evidence="1">
    <location>
        <begin position="310"/>
        <end position="328"/>
    </location>
</feature>
<dbReference type="SUPFAM" id="SSF53955">
    <property type="entry name" value="Lysozyme-like"/>
    <property type="match status" value="1"/>
</dbReference>
<feature type="region of interest" description="Disordered" evidence="1">
    <location>
        <begin position="310"/>
        <end position="377"/>
    </location>
</feature>
<evidence type="ECO:0000313" key="2">
    <source>
        <dbReference type="EMBL" id="GAA1968413.1"/>
    </source>
</evidence>
<name>A0ABP5CWH3_9PSEU</name>
<protein>
    <recommendedName>
        <fullName evidence="4">Membrane-bound lytic murein transglycosylase B</fullName>
    </recommendedName>
</protein>
<gene>
    <name evidence="2" type="ORF">GCM10009754_46770</name>
</gene>
<dbReference type="InterPro" id="IPR023346">
    <property type="entry name" value="Lysozyme-like_dom_sf"/>
</dbReference>
<reference evidence="3" key="1">
    <citation type="journal article" date="2019" name="Int. J. Syst. Evol. Microbiol.">
        <title>The Global Catalogue of Microorganisms (GCM) 10K type strain sequencing project: providing services to taxonomists for standard genome sequencing and annotation.</title>
        <authorList>
            <consortium name="The Broad Institute Genomics Platform"/>
            <consortium name="The Broad Institute Genome Sequencing Center for Infectious Disease"/>
            <person name="Wu L."/>
            <person name="Ma J."/>
        </authorList>
    </citation>
    <scope>NUCLEOTIDE SEQUENCE [LARGE SCALE GENOMIC DNA]</scope>
    <source>
        <strain evidence="3">JCM 14545</strain>
    </source>
</reference>
<evidence type="ECO:0008006" key="4">
    <source>
        <dbReference type="Google" id="ProtNLM"/>
    </source>
</evidence>
<proteinExistence type="predicted"/>
<organism evidence="2 3">
    <name type="scientific">Amycolatopsis minnesotensis</name>
    <dbReference type="NCBI Taxonomy" id="337894"/>
    <lineage>
        <taxon>Bacteria</taxon>
        <taxon>Bacillati</taxon>
        <taxon>Actinomycetota</taxon>
        <taxon>Actinomycetes</taxon>
        <taxon>Pseudonocardiales</taxon>
        <taxon>Pseudonocardiaceae</taxon>
        <taxon>Amycolatopsis</taxon>
    </lineage>
</organism>
<evidence type="ECO:0000313" key="3">
    <source>
        <dbReference type="Proteomes" id="UP001501116"/>
    </source>
</evidence>
<dbReference type="PANTHER" id="PTHR30163">
    <property type="entry name" value="MEMBRANE-BOUND LYTIC MUREIN TRANSGLYCOSYLASE B"/>
    <property type="match status" value="1"/>
</dbReference>
<dbReference type="Gene3D" id="1.10.530.10">
    <property type="match status" value="1"/>
</dbReference>
<dbReference type="InterPro" id="IPR043426">
    <property type="entry name" value="MltB-like"/>
</dbReference>
<sequence>MNRWERRAEARRRRAAAARRAKVACLAAGSLALIPFVGGGTAAVPVALAAQQAPPAPVHGADGTVTAQTSPSADLLAAAGDPLLLAQQAGPSADVPIVPLGAPSAAGGSGAGIPAPVLVAYQRAERSLAQTAPSCRLSWPLLASIGRIESGHARGGRVDGTGRTLTPILGPPLNGSGGFAAIADTDGGRYDGDPVWDRAVGPMQFIPGTWAGYTGDGVHDPDNINDSTVAAGRYLCAGGGDLSDPRQRAKAVFRYNHSDAYVRTVLLWADAYAHGVTAVPVTGSPAPMAAPVPPPAAPVAHPAPAPVPPPAPPVGPVLPPVGPKPPTKPSTGSSSGSPTSKPELPSSSQCPAPPSTSSSSSSAPSSAPESATPSPTC</sequence>
<feature type="compositionally biased region" description="Low complexity" evidence="1">
    <location>
        <begin position="329"/>
        <end position="377"/>
    </location>
</feature>
<dbReference type="PANTHER" id="PTHR30163:SF8">
    <property type="entry name" value="LYTIC MUREIN TRANSGLYCOSYLASE"/>
    <property type="match status" value="1"/>
</dbReference>
<dbReference type="EMBL" id="BAAANN010000018">
    <property type="protein sequence ID" value="GAA1968413.1"/>
    <property type="molecule type" value="Genomic_DNA"/>
</dbReference>
<evidence type="ECO:0000256" key="1">
    <source>
        <dbReference type="SAM" id="MobiDB-lite"/>
    </source>
</evidence>
<comment type="caution">
    <text evidence="2">The sequence shown here is derived from an EMBL/GenBank/DDBJ whole genome shotgun (WGS) entry which is preliminary data.</text>
</comment>
<dbReference type="CDD" id="cd13399">
    <property type="entry name" value="Slt35-like"/>
    <property type="match status" value="1"/>
</dbReference>